<keyword evidence="2" id="KW-0732">Signal</keyword>
<evidence type="ECO:0000313" key="4">
    <source>
        <dbReference type="Proteomes" id="UP001347796"/>
    </source>
</evidence>
<sequence length="413" mass="44835">MTFDVKLIFIITAYVLFDTTYAGVCPVIPPFVGDLCGDMPNTQRDQSIFLKNSRFNRDARCHCDVKMASPGPTPETLRIILLSPRVDGSYCPGMNMSVESQGRVLMAIDCTQAVHFIPISNPQKGFEIKTHNLQLSGTVKSAICVSVSSHVVLTARCSRLPILTARANLPTTDPLTSLAPTGVMNLNGVSTPPPAPTNYIAAVKQHNATGTQSQSIVAPSQGAPATVQPDLGTSPPSQVSTPFTPQRYLSIARLSYPTISEQTRMRRNAFPFKLGNPFVIPEHRRRLAKQQLTTTTTVQPVTVTPFDIGRPFIHRVTQPSAKVKPENVQTTSEVTPRRPLTTKHSHSTTPQSVTKNDSVISRFDTNDIPATTNCPKNTQPRFPTDRPAGKGSNSAVILPSVLVLMSLLCLAMA</sequence>
<dbReference type="Proteomes" id="UP001347796">
    <property type="component" value="Unassembled WGS sequence"/>
</dbReference>
<feature type="chain" id="PRO_5042812959" description="ZP domain-containing protein" evidence="2">
    <location>
        <begin position="23"/>
        <end position="413"/>
    </location>
</feature>
<gene>
    <name evidence="3" type="ORF">SNE40_013870</name>
</gene>
<proteinExistence type="predicted"/>
<reference evidence="3 4" key="1">
    <citation type="submission" date="2024-01" db="EMBL/GenBank/DDBJ databases">
        <title>The genome of the rayed Mediterranean limpet Patella caerulea (Linnaeus, 1758).</title>
        <authorList>
            <person name="Anh-Thu Weber A."/>
            <person name="Halstead-Nussloch G."/>
        </authorList>
    </citation>
    <scope>NUCLEOTIDE SEQUENCE [LARGE SCALE GENOMIC DNA]</scope>
    <source>
        <strain evidence="3">AATW-2023a</strain>
        <tissue evidence="3">Whole specimen</tissue>
    </source>
</reference>
<accession>A0AAN8JJ29</accession>
<feature type="compositionally biased region" description="Polar residues" evidence="1">
    <location>
        <begin position="368"/>
        <end position="381"/>
    </location>
</feature>
<feature type="compositionally biased region" description="Polar residues" evidence="1">
    <location>
        <begin position="347"/>
        <end position="359"/>
    </location>
</feature>
<name>A0AAN8JJ29_PATCE</name>
<keyword evidence="4" id="KW-1185">Reference proteome</keyword>
<feature type="signal peptide" evidence="2">
    <location>
        <begin position="1"/>
        <end position="22"/>
    </location>
</feature>
<evidence type="ECO:0000256" key="1">
    <source>
        <dbReference type="SAM" id="MobiDB-lite"/>
    </source>
</evidence>
<organism evidence="3 4">
    <name type="scientific">Patella caerulea</name>
    <name type="common">Rayed Mediterranean limpet</name>
    <dbReference type="NCBI Taxonomy" id="87958"/>
    <lineage>
        <taxon>Eukaryota</taxon>
        <taxon>Metazoa</taxon>
        <taxon>Spiralia</taxon>
        <taxon>Lophotrochozoa</taxon>
        <taxon>Mollusca</taxon>
        <taxon>Gastropoda</taxon>
        <taxon>Patellogastropoda</taxon>
        <taxon>Patelloidea</taxon>
        <taxon>Patellidae</taxon>
        <taxon>Patella</taxon>
    </lineage>
</organism>
<dbReference type="AlphaFoldDB" id="A0AAN8JJ29"/>
<evidence type="ECO:0008006" key="5">
    <source>
        <dbReference type="Google" id="ProtNLM"/>
    </source>
</evidence>
<comment type="caution">
    <text evidence="3">The sequence shown here is derived from an EMBL/GenBank/DDBJ whole genome shotgun (WGS) entry which is preliminary data.</text>
</comment>
<dbReference type="EMBL" id="JAZGQO010000010">
    <property type="protein sequence ID" value="KAK6175399.1"/>
    <property type="molecule type" value="Genomic_DNA"/>
</dbReference>
<evidence type="ECO:0000313" key="3">
    <source>
        <dbReference type="EMBL" id="KAK6175399.1"/>
    </source>
</evidence>
<protein>
    <recommendedName>
        <fullName evidence="5">ZP domain-containing protein</fullName>
    </recommendedName>
</protein>
<feature type="region of interest" description="Disordered" evidence="1">
    <location>
        <begin position="320"/>
        <end position="393"/>
    </location>
</feature>
<evidence type="ECO:0000256" key="2">
    <source>
        <dbReference type="SAM" id="SignalP"/>
    </source>
</evidence>